<evidence type="ECO:0000313" key="2">
    <source>
        <dbReference type="EMBL" id="CAB4684360.1"/>
    </source>
</evidence>
<sequence>MNTVIRTLISRHARHFGLGGCPCDHIGVFTVLGDNARSRVLLAGAAAIAVVIMHGLVAMSPASAHACGEIPQAQHLMASPTVGPEMAAHDLAKNVVSMGIAQIPSPIDSPFSSMCIAILLAGFVFTLTSRANKVKALGFSPESCPTLPRVGDRAPPGIDRYEICVLRT</sequence>
<gene>
    <name evidence="2" type="ORF">UFOPK2310_01434</name>
</gene>
<feature type="transmembrane region" description="Helical" evidence="1">
    <location>
        <begin position="40"/>
        <end position="59"/>
    </location>
</feature>
<keyword evidence="1" id="KW-0812">Transmembrane</keyword>
<keyword evidence="1" id="KW-1133">Transmembrane helix</keyword>
<dbReference type="AlphaFoldDB" id="A0A6J6NCN9"/>
<dbReference type="EMBL" id="CAEZWW010000218">
    <property type="protein sequence ID" value="CAB4684360.1"/>
    <property type="molecule type" value="Genomic_DNA"/>
</dbReference>
<keyword evidence="1" id="KW-0472">Membrane</keyword>
<name>A0A6J6NCN9_9ZZZZ</name>
<feature type="transmembrane region" description="Helical" evidence="1">
    <location>
        <begin position="111"/>
        <end position="128"/>
    </location>
</feature>
<protein>
    <submittedName>
        <fullName evidence="2">Unannotated protein</fullName>
    </submittedName>
</protein>
<accession>A0A6J6NCN9</accession>
<evidence type="ECO:0000256" key="1">
    <source>
        <dbReference type="SAM" id="Phobius"/>
    </source>
</evidence>
<organism evidence="2">
    <name type="scientific">freshwater metagenome</name>
    <dbReference type="NCBI Taxonomy" id="449393"/>
    <lineage>
        <taxon>unclassified sequences</taxon>
        <taxon>metagenomes</taxon>
        <taxon>ecological metagenomes</taxon>
    </lineage>
</organism>
<proteinExistence type="predicted"/>
<reference evidence="2" key="1">
    <citation type="submission" date="2020-05" db="EMBL/GenBank/DDBJ databases">
        <authorList>
            <person name="Chiriac C."/>
            <person name="Salcher M."/>
            <person name="Ghai R."/>
            <person name="Kavagutti S V."/>
        </authorList>
    </citation>
    <scope>NUCLEOTIDE SEQUENCE</scope>
</reference>